<dbReference type="GO" id="GO:0016740">
    <property type="term" value="F:transferase activity"/>
    <property type="evidence" value="ECO:0007669"/>
    <property type="project" value="UniProtKB-KW"/>
</dbReference>
<keyword evidence="3" id="KW-1185">Reference proteome</keyword>
<dbReference type="STRING" id="355548.SAMN04487945_0780"/>
<dbReference type="InterPro" id="IPR016181">
    <property type="entry name" value="Acyl_CoA_acyltransferase"/>
</dbReference>
<evidence type="ECO:0000259" key="1">
    <source>
        <dbReference type="Pfam" id="PF13480"/>
    </source>
</evidence>
<dbReference type="SUPFAM" id="SSF55729">
    <property type="entry name" value="Acyl-CoA N-acyltransferases (Nat)"/>
    <property type="match status" value="1"/>
</dbReference>
<evidence type="ECO:0000313" key="3">
    <source>
        <dbReference type="Proteomes" id="UP000198518"/>
    </source>
</evidence>
<evidence type="ECO:0000313" key="2">
    <source>
        <dbReference type="EMBL" id="SEV99158.1"/>
    </source>
</evidence>
<keyword evidence="2" id="KW-0808">Transferase</keyword>
<sequence length="331" mass="36884">MSLDIRTIDDEQYNDIVTAAPAATPFHRSDALDVFADYADADLHRLVGFKGQEPVGALPVFELTKGPATVAASPPPGLKLPYLGPVTVNTGKLKRRKRDRRHRRFVDAALDWVDRELSPGLVNIRTAVGYDDVRPYQWRDYEVVPRYTYLVDLDTTPDDLLSRFSSDLRKRVRDEYDTSYEVEEGGPGAIDNIVELTRERHREQGESFPIDAAFVRDLADALPPGAIRPYVCRVDGEVVGGLVDVESDTCAGAWIASGKVDAPVPVNDLLEWQVCVDGIDRGLESLDLMGANHERIYTYKAKFAPDLVPYFTVKKGSVGMNTVAKVYQKLR</sequence>
<dbReference type="InterPro" id="IPR038740">
    <property type="entry name" value="BioF2-like_GNAT_dom"/>
</dbReference>
<gene>
    <name evidence="2" type="ORF">SAMN04487945_0780</name>
</gene>
<dbReference type="RefSeq" id="WP_089668072.1">
    <property type="nucleotide sequence ID" value="NZ_FOJA01000001.1"/>
</dbReference>
<dbReference type="AlphaFoldDB" id="A0A1I0NDK2"/>
<reference evidence="2 3" key="1">
    <citation type="submission" date="2016-10" db="EMBL/GenBank/DDBJ databases">
        <authorList>
            <person name="de Groot N.N."/>
        </authorList>
    </citation>
    <scope>NUCLEOTIDE SEQUENCE [LARGE SCALE GENOMIC DNA]</scope>
    <source>
        <strain evidence="2 3">CGMCC 1.5337</strain>
    </source>
</reference>
<organism evidence="2 3">
    <name type="scientific">Halobacterium jilantaiense</name>
    <dbReference type="NCBI Taxonomy" id="355548"/>
    <lineage>
        <taxon>Archaea</taxon>
        <taxon>Methanobacteriati</taxon>
        <taxon>Methanobacteriota</taxon>
        <taxon>Stenosarchaea group</taxon>
        <taxon>Halobacteria</taxon>
        <taxon>Halobacteriales</taxon>
        <taxon>Halobacteriaceae</taxon>
        <taxon>Halobacterium</taxon>
    </lineage>
</organism>
<accession>A0A1I0NDK2</accession>
<dbReference type="InterPro" id="IPR050644">
    <property type="entry name" value="PG_Glycine_Bridge_Synth"/>
</dbReference>
<dbReference type="PANTHER" id="PTHR36174:SF1">
    <property type="entry name" value="LIPID II:GLYCINE GLYCYLTRANSFERASE"/>
    <property type="match status" value="1"/>
</dbReference>
<dbReference type="Pfam" id="PF13480">
    <property type="entry name" value="Acetyltransf_6"/>
    <property type="match status" value="1"/>
</dbReference>
<protein>
    <submittedName>
        <fullName evidence="2">Acetyltransferase (GNAT) domain-containing protein</fullName>
    </submittedName>
</protein>
<dbReference type="OrthoDB" id="140543at2157"/>
<dbReference type="Proteomes" id="UP000198518">
    <property type="component" value="Unassembled WGS sequence"/>
</dbReference>
<dbReference type="PANTHER" id="PTHR36174">
    <property type="entry name" value="LIPID II:GLYCINE GLYCYLTRANSFERASE"/>
    <property type="match status" value="1"/>
</dbReference>
<feature type="domain" description="BioF2-like acetyltransferase" evidence="1">
    <location>
        <begin position="169"/>
        <end position="293"/>
    </location>
</feature>
<proteinExistence type="predicted"/>
<dbReference type="EMBL" id="FOJA01000001">
    <property type="protein sequence ID" value="SEV99158.1"/>
    <property type="molecule type" value="Genomic_DNA"/>
</dbReference>
<name>A0A1I0NDK2_9EURY</name>
<dbReference type="Gene3D" id="3.40.630.30">
    <property type="match status" value="1"/>
</dbReference>